<gene>
    <name evidence="2" type="ORF">Ssi02_50320</name>
</gene>
<feature type="region of interest" description="Disordered" evidence="1">
    <location>
        <begin position="1"/>
        <end position="72"/>
    </location>
</feature>
<comment type="caution">
    <text evidence="2">The sequence shown here is derived from an EMBL/GenBank/DDBJ whole genome shotgun (WGS) entry which is preliminary data.</text>
</comment>
<sequence>MGGTGEPAAGQQVERGPCHRLFADKSHGDGDGLAEAEREQADELGSGGRRRGSQAGDGSRGGPSTSDGSAAVAVTTATRRAGSVTTLTEAAGGPCAMTRSRVAGFDRRLAALRRAAGA</sequence>
<evidence type="ECO:0000313" key="3">
    <source>
        <dbReference type="Proteomes" id="UP000606172"/>
    </source>
</evidence>
<dbReference type="AlphaFoldDB" id="A0A919V906"/>
<name>A0A919V906_9ACTN</name>
<organism evidence="2 3">
    <name type="scientific">Sinosporangium siamense</name>
    <dbReference type="NCBI Taxonomy" id="1367973"/>
    <lineage>
        <taxon>Bacteria</taxon>
        <taxon>Bacillati</taxon>
        <taxon>Actinomycetota</taxon>
        <taxon>Actinomycetes</taxon>
        <taxon>Streptosporangiales</taxon>
        <taxon>Streptosporangiaceae</taxon>
        <taxon>Sinosporangium</taxon>
    </lineage>
</organism>
<reference evidence="2" key="1">
    <citation type="submission" date="2021-01" db="EMBL/GenBank/DDBJ databases">
        <title>Whole genome shotgun sequence of Sinosporangium siamense NBRC 109515.</title>
        <authorList>
            <person name="Komaki H."/>
            <person name="Tamura T."/>
        </authorList>
    </citation>
    <scope>NUCLEOTIDE SEQUENCE</scope>
    <source>
        <strain evidence="2">NBRC 109515</strain>
    </source>
</reference>
<accession>A0A919V906</accession>
<protein>
    <submittedName>
        <fullName evidence="2">Uncharacterized protein</fullName>
    </submittedName>
</protein>
<dbReference type="EMBL" id="BOOW01000031">
    <property type="protein sequence ID" value="GII94801.1"/>
    <property type="molecule type" value="Genomic_DNA"/>
</dbReference>
<keyword evidence="3" id="KW-1185">Reference proteome</keyword>
<proteinExistence type="predicted"/>
<evidence type="ECO:0000256" key="1">
    <source>
        <dbReference type="SAM" id="MobiDB-lite"/>
    </source>
</evidence>
<feature type="compositionally biased region" description="Basic and acidic residues" evidence="1">
    <location>
        <begin position="21"/>
        <end position="41"/>
    </location>
</feature>
<dbReference type="Proteomes" id="UP000606172">
    <property type="component" value="Unassembled WGS sequence"/>
</dbReference>
<evidence type="ECO:0000313" key="2">
    <source>
        <dbReference type="EMBL" id="GII94801.1"/>
    </source>
</evidence>